<dbReference type="EMBL" id="UGPN01000002">
    <property type="protein sequence ID" value="STY61608.1"/>
    <property type="molecule type" value="Genomic_DNA"/>
</dbReference>
<proteinExistence type="predicted"/>
<dbReference type="AlphaFoldDB" id="A0A378N6I2"/>
<dbReference type="Proteomes" id="UP000254802">
    <property type="component" value="Unassembled WGS sequence"/>
</dbReference>
<gene>
    <name evidence="1" type="ORF">NCTC10638_02828</name>
</gene>
<organism evidence="1 2">
    <name type="scientific">Mannheimia haemolytica</name>
    <name type="common">Pasteurella haemolytica</name>
    <dbReference type="NCBI Taxonomy" id="75985"/>
    <lineage>
        <taxon>Bacteria</taxon>
        <taxon>Pseudomonadati</taxon>
        <taxon>Pseudomonadota</taxon>
        <taxon>Gammaproteobacteria</taxon>
        <taxon>Pasteurellales</taxon>
        <taxon>Pasteurellaceae</taxon>
        <taxon>Mannheimia</taxon>
    </lineage>
</organism>
<accession>A0A378N6I2</accession>
<evidence type="ECO:0000313" key="1">
    <source>
        <dbReference type="EMBL" id="STY61608.1"/>
    </source>
</evidence>
<sequence length="36" mass="3877">MERATALLLEICGGEAGEIVEAVSQEKPTKTQYCHA</sequence>
<evidence type="ECO:0000313" key="2">
    <source>
        <dbReference type="Proteomes" id="UP000254802"/>
    </source>
</evidence>
<reference evidence="1 2" key="1">
    <citation type="submission" date="2018-06" db="EMBL/GenBank/DDBJ databases">
        <authorList>
            <consortium name="Pathogen Informatics"/>
            <person name="Doyle S."/>
        </authorList>
    </citation>
    <scope>NUCLEOTIDE SEQUENCE [LARGE SCALE GENOMIC DNA]</scope>
    <source>
        <strain evidence="1 2">NCTC10638</strain>
    </source>
</reference>
<protein>
    <submittedName>
        <fullName evidence="1">Uncharacterized protein</fullName>
    </submittedName>
</protein>
<name>A0A378N6I2_MANHA</name>